<feature type="transmembrane region" description="Helical" evidence="1">
    <location>
        <begin position="125"/>
        <end position="154"/>
    </location>
</feature>
<keyword evidence="1" id="KW-0812">Transmembrane</keyword>
<feature type="transmembrane region" description="Helical" evidence="1">
    <location>
        <begin position="840"/>
        <end position="862"/>
    </location>
</feature>
<accession>A0A0G0ZFJ4</accession>
<reference evidence="2 3" key="1">
    <citation type="journal article" date="2015" name="Nature">
        <title>rRNA introns, odd ribosomes, and small enigmatic genomes across a large radiation of phyla.</title>
        <authorList>
            <person name="Brown C.T."/>
            <person name="Hug L.A."/>
            <person name="Thomas B.C."/>
            <person name="Sharon I."/>
            <person name="Castelle C.J."/>
            <person name="Singh A."/>
            <person name="Wilkins M.J."/>
            <person name="Williams K.H."/>
            <person name="Banfield J.F."/>
        </authorList>
    </citation>
    <scope>NUCLEOTIDE SEQUENCE [LARGE SCALE GENOMIC DNA]</scope>
</reference>
<keyword evidence="1" id="KW-0472">Membrane</keyword>
<dbReference type="Proteomes" id="UP000034920">
    <property type="component" value="Unassembled WGS sequence"/>
</dbReference>
<comment type="caution">
    <text evidence="2">The sequence shown here is derived from an EMBL/GenBank/DDBJ whole genome shotgun (WGS) entry which is preliminary data.</text>
</comment>
<protein>
    <recommendedName>
        <fullName evidence="4">Membrane protein 6-pyruvoyl-tetrahydropterin synthase-related domain-containing protein</fullName>
    </recommendedName>
</protein>
<dbReference type="STRING" id="1619103.UU80_C0042G0002"/>
<feature type="transmembrane region" description="Helical" evidence="1">
    <location>
        <begin position="92"/>
        <end position="113"/>
    </location>
</feature>
<feature type="transmembrane region" description="Helical" evidence="1">
    <location>
        <begin position="341"/>
        <end position="357"/>
    </location>
</feature>
<feature type="transmembrane region" description="Helical" evidence="1">
    <location>
        <begin position="6"/>
        <end position="30"/>
    </location>
</feature>
<evidence type="ECO:0000313" key="3">
    <source>
        <dbReference type="Proteomes" id="UP000034920"/>
    </source>
</evidence>
<feature type="transmembrane region" description="Helical" evidence="1">
    <location>
        <begin position="298"/>
        <end position="316"/>
    </location>
</feature>
<feature type="transmembrane region" description="Helical" evidence="1">
    <location>
        <begin position="174"/>
        <end position="200"/>
    </location>
</feature>
<evidence type="ECO:0000313" key="2">
    <source>
        <dbReference type="EMBL" id="KKS20811.1"/>
    </source>
</evidence>
<organism evidence="2 3">
    <name type="scientific">candidate division WWE3 bacterium GW2011_GWA1_41_8</name>
    <dbReference type="NCBI Taxonomy" id="1619103"/>
    <lineage>
        <taxon>Bacteria</taxon>
        <taxon>Katanobacteria</taxon>
    </lineage>
</organism>
<evidence type="ECO:0008006" key="4">
    <source>
        <dbReference type="Google" id="ProtNLM"/>
    </source>
</evidence>
<proteinExistence type="predicted"/>
<keyword evidence="1" id="KW-1133">Transmembrane helix</keyword>
<feature type="transmembrane region" description="Helical" evidence="1">
    <location>
        <begin position="364"/>
        <end position="385"/>
    </location>
</feature>
<name>A0A0G0ZFJ4_UNCKA</name>
<dbReference type="AlphaFoldDB" id="A0A0G0ZFJ4"/>
<gene>
    <name evidence="2" type="ORF">UU80_C0042G0002</name>
</gene>
<sequence length="869" mass="100656">MQKEKLSVAGVIMFIMLILPFAFILLWLLVGSPVWGDAPYFYPEGLVELMNEPYSWMVRGNGLGGINQFIWIWPIMWLYGFFFRFLGLENNWILFTLFYFPGLVFSYFGSWWCGSELGLKRWGRIFASLIYGTGTYFLSLIDGGVVGLVLAYGLFPVVFCLLLRYLKRPGYMRFLAALLSSQILIFSDPRVFGILFGLMLMMGIVTRQKFRFIQYTMLFIVLIGLNLYWLYPLFVFSLGGSEISLSMTGWRGLIDSLTLHSPLWPDNLLGLMQMRQWYFYCAPVFLVIGLWKVKKKKYLLFSILFLFFGFLAKGTGEPFGRFYAWLMSLPFGYSLRDATKFYIPTTLMFGMMIGMLVDSMQGRIKWFGVGVLYCYILLIISPMALGKMNFVLSNRSHSDDLRKIYENLKEKSDVKTIWFPEVHPLGFQTNKMNAFDAKALVDSRIFGRINAGSYDRNNYLNQKIANRWYDFLGIRYLILSGDQRKLKLNEDEQMQWQVLLDLLEKDKNLKKVDWGLKDMHVYENEDAYPPVFGLSKMIIVVGDDGFLSKEEFNLSDAGFIFIEDGKFDPNILVDIPSESANIMFNSATKTDLTFSFLQDFLVSNSEIKKIEWSNWNDSQYLDYKYQLLIRDLIHTEFDYSRGLKFSSVKGEKIEYGLEIDEDGQYVLGIRRMVLPGKLGVFLDGEKLDLVGEQGGRGYQWISLETKLSKGRHILALVNESGMEVVNVLAVVPKSKWDSATGLGNEITAKYPVFEKEKKGGLTGSFIRVDYEMKSPVKYEIKNLDKRVNWVVVNNAFSDGWILKRDHLNYHSVPLYSSVNAFYKRPEWKKVEVEFKGQKTLYWGLYFSFVSGLVLILSLVWFYPENKNKK</sequence>
<feature type="transmembrane region" description="Helical" evidence="1">
    <location>
        <begin position="69"/>
        <end position="86"/>
    </location>
</feature>
<dbReference type="EMBL" id="LCCA01000042">
    <property type="protein sequence ID" value="KKS20811.1"/>
    <property type="molecule type" value="Genomic_DNA"/>
</dbReference>
<feature type="transmembrane region" description="Helical" evidence="1">
    <location>
        <begin position="212"/>
        <end position="231"/>
    </location>
</feature>
<evidence type="ECO:0000256" key="1">
    <source>
        <dbReference type="SAM" id="Phobius"/>
    </source>
</evidence>
<feature type="transmembrane region" description="Helical" evidence="1">
    <location>
        <begin position="277"/>
        <end position="293"/>
    </location>
</feature>